<name>A0A8J1XFZ8_OWEFU</name>
<dbReference type="InterPro" id="IPR018011">
    <property type="entry name" value="Carb_sulfotrans_8-10"/>
</dbReference>
<keyword evidence="9" id="KW-0735">Signal-anchor</keyword>
<comment type="subcellular location">
    <subcellularLocation>
        <location evidence="1 9">Golgi apparatus membrane</location>
        <topology evidence="1 9">Single-pass type II membrane protein</topology>
    </subcellularLocation>
</comment>
<organism evidence="10 11">
    <name type="scientific">Owenia fusiformis</name>
    <name type="common">Polychaete worm</name>
    <dbReference type="NCBI Taxonomy" id="6347"/>
    <lineage>
        <taxon>Eukaryota</taxon>
        <taxon>Metazoa</taxon>
        <taxon>Spiralia</taxon>
        <taxon>Lophotrochozoa</taxon>
        <taxon>Annelida</taxon>
        <taxon>Polychaeta</taxon>
        <taxon>Sedentaria</taxon>
        <taxon>Canalipalpata</taxon>
        <taxon>Sabellida</taxon>
        <taxon>Oweniida</taxon>
        <taxon>Oweniidae</taxon>
        <taxon>Owenia</taxon>
    </lineage>
</organism>
<dbReference type="EMBL" id="CAIIXF020000005">
    <property type="protein sequence ID" value="CAH1784541.1"/>
    <property type="molecule type" value="Genomic_DNA"/>
</dbReference>
<evidence type="ECO:0000313" key="11">
    <source>
        <dbReference type="Proteomes" id="UP000749559"/>
    </source>
</evidence>
<evidence type="ECO:0000256" key="7">
    <source>
        <dbReference type="ARBA" id="ARBA00023136"/>
    </source>
</evidence>
<keyword evidence="8 9" id="KW-0325">Glycoprotein</keyword>
<keyword evidence="11" id="KW-1185">Reference proteome</keyword>
<protein>
    <recommendedName>
        <fullName evidence="9">Carbohydrate sulfotransferase</fullName>
        <ecNumber evidence="9">2.8.2.-</ecNumber>
    </recommendedName>
</protein>
<dbReference type="Proteomes" id="UP000749559">
    <property type="component" value="Unassembled WGS sequence"/>
</dbReference>
<reference evidence="10" key="1">
    <citation type="submission" date="2022-03" db="EMBL/GenBank/DDBJ databases">
        <authorList>
            <person name="Martin C."/>
        </authorList>
    </citation>
    <scope>NUCLEOTIDE SEQUENCE</scope>
</reference>
<sequence>MSNIMSMAISRPKMALLGLMCVIGTVAFLTFTQILTDSRTPSAKLSHHIVMDYSMKENHKKTRVSNNRVVQVQDYWELMEKKMNNRRKLIESSCKEIHHNNKRPIHPLMFTNIVVNDKLKILYCKVPKVACSNWLKVLYIMSAEPNNITSIDQIETKFVHEKDTTKKYFPTLDMYSKPEIEYRLHNYLKFAFVRNPFERIFSAYMNKFVNIRNDYFRRKYGTEVYDLIDEDVPLEDRLSGENVTFRQFAKYLVHPRVKRPFNEHWQQYSELCRPCAIQYDIVGKYETMDTDMKYTLKRMGVEEKLNYTGHRYSFSSTQEQMGAAYKTIPIEDLKKLMHLYILDFTLFGYNSPIW</sequence>
<evidence type="ECO:0000256" key="3">
    <source>
        <dbReference type="ARBA" id="ARBA00022679"/>
    </source>
</evidence>
<dbReference type="InterPro" id="IPR005331">
    <property type="entry name" value="Sulfotransferase"/>
</dbReference>
<dbReference type="Pfam" id="PF03567">
    <property type="entry name" value="Sulfotransfer_2"/>
    <property type="match status" value="1"/>
</dbReference>
<dbReference type="PANTHER" id="PTHR12137">
    <property type="entry name" value="CARBOHYDRATE SULFOTRANSFERASE"/>
    <property type="match status" value="1"/>
</dbReference>
<dbReference type="GO" id="GO:0016051">
    <property type="term" value="P:carbohydrate biosynthetic process"/>
    <property type="evidence" value="ECO:0007669"/>
    <property type="project" value="InterPro"/>
</dbReference>
<evidence type="ECO:0000256" key="6">
    <source>
        <dbReference type="ARBA" id="ARBA00023034"/>
    </source>
</evidence>
<accession>A0A8J1XFZ8</accession>
<dbReference type="OrthoDB" id="2019940at2759"/>
<dbReference type="PANTHER" id="PTHR12137:SF54">
    <property type="entry name" value="CARBOHYDRATE SULFOTRANSFERASE"/>
    <property type="match status" value="1"/>
</dbReference>
<evidence type="ECO:0000313" key="10">
    <source>
        <dbReference type="EMBL" id="CAH1784541.1"/>
    </source>
</evidence>
<keyword evidence="9" id="KW-0119">Carbohydrate metabolism</keyword>
<evidence type="ECO:0000256" key="1">
    <source>
        <dbReference type="ARBA" id="ARBA00004323"/>
    </source>
</evidence>
<evidence type="ECO:0000256" key="8">
    <source>
        <dbReference type="ARBA" id="ARBA00023180"/>
    </source>
</evidence>
<evidence type="ECO:0000256" key="4">
    <source>
        <dbReference type="ARBA" id="ARBA00022692"/>
    </source>
</evidence>
<gene>
    <name evidence="10" type="ORF">OFUS_LOCUS10717</name>
</gene>
<keyword evidence="4" id="KW-0812">Transmembrane</keyword>
<evidence type="ECO:0000256" key="5">
    <source>
        <dbReference type="ARBA" id="ARBA00022989"/>
    </source>
</evidence>
<comment type="similarity">
    <text evidence="2 9">Belongs to the sulfotransferase 2 family.</text>
</comment>
<dbReference type="AlphaFoldDB" id="A0A8J1XFZ8"/>
<keyword evidence="7" id="KW-0472">Membrane</keyword>
<dbReference type="EC" id="2.8.2.-" evidence="9"/>
<keyword evidence="5" id="KW-1133">Transmembrane helix</keyword>
<dbReference type="GO" id="GO:0008146">
    <property type="term" value="F:sulfotransferase activity"/>
    <property type="evidence" value="ECO:0007669"/>
    <property type="project" value="InterPro"/>
</dbReference>
<evidence type="ECO:0000256" key="9">
    <source>
        <dbReference type="RuleBase" id="RU364020"/>
    </source>
</evidence>
<keyword evidence="3 9" id="KW-0808">Transferase</keyword>
<evidence type="ECO:0000256" key="2">
    <source>
        <dbReference type="ARBA" id="ARBA00006339"/>
    </source>
</evidence>
<dbReference type="GO" id="GO:0000139">
    <property type="term" value="C:Golgi membrane"/>
    <property type="evidence" value="ECO:0007669"/>
    <property type="project" value="UniProtKB-SubCell"/>
</dbReference>
<proteinExistence type="inferred from homology"/>
<keyword evidence="6 9" id="KW-0333">Golgi apparatus</keyword>
<comment type="caution">
    <text evidence="10">The sequence shown here is derived from an EMBL/GenBank/DDBJ whole genome shotgun (WGS) entry which is preliminary data.</text>
</comment>